<dbReference type="EMBL" id="QXIR01000038">
    <property type="protein sequence ID" value="RIW28932.1"/>
    <property type="molecule type" value="Genomic_DNA"/>
</dbReference>
<keyword evidence="3" id="KW-1185">Reference proteome</keyword>
<feature type="transmembrane region" description="Helical" evidence="1">
    <location>
        <begin position="63"/>
        <end position="82"/>
    </location>
</feature>
<evidence type="ECO:0000313" key="2">
    <source>
        <dbReference type="EMBL" id="RIW28932.1"/>
    </source>
</evidence>
<dbReference type="RefSeq" id="WP_119549150.1">
    <property type="nucleotide sequence ID" value="NZ_QXIR01000038.1"/>
</dbReference>
<evidence type="ECO:0000256" key="1">
    <source>
        <dbReference type="SAM" id="Phobius"/>
    </source>
</evidence>
<keyword evidence="1" id="KW-0472">Membrane</keyword>
<sequence>MKGLVLERASPVIDLFVERGESMIMKFLKFNLKLLPAYVFLTLVFISGIVLTADKETYTQDMAAVIAQITVVLLIPNIIYLIKNRKKSGIFIAFLVIVPIIPLPFIIIAGFLRI</sequence>
<reference evidence="2 3" key="1">
    <citation type="submission" date="2018-09" db="EMBL/GenBank/DDBJ databases">
        <title>Bacillus saliacetes sp. nov., isolated from Thai shrimp paste (Ka-pi).</title>
        <authorList>
            <person name="Daroonpunt R."/>
            <person name="Tanasupawat S."/>
            <person name="Yiamsombut S."/>
        </authorList>
    </citation>
    <scope>NUCLEOTIDE SEQUENCE [LARGE SCALE GENOMIC DNA]</scope>
    <source>
        <strain evidence="2 3">SKP7-4</strain>
    </source>
</reference>
<accession>A0A3A1QUY9</accession>
<keyword evidence="1" id="KW-0812">Transmembrane</keyword>
<feature type="transmembrane region" description="Helical" evidence="1">
    <location>
        <begin position="32"/>
        <end position="51"/>
    </location>
</feature>
<organism evidence="2 3">
    <name type="scientific">Bacillus salacetis</name>
    <dbReference type="NCBI Taxonomy" id="2315464"/>
    <lineage>
        <taxon>Bacteria</taxon>
        <taxon>Bacillati</taxon>
        <taxon>Bacillota</taxon>
        <taxon>Bacilli</taxon>
        <taxon>Bacillales</taxon>
        <taxon>Bacillaceae</taxon>
        <taxon>Bacillus</taxon>
    </lineage>
</organism>
<name>A0A3A1QUY9_9BACI</name>
<comment type="caution">
    <text evidence="2">The sequence shown here is derived from an EMBL/GenBank/DDBJ whole genome shotgun (WGS) entry which is preliminary data.</text>
</comment>
<dbReference type="AlphaFoldDB" id="A0A3A1QUY9"/>
<dbReference type="Proteomes" id="UP000265801">
    <property type="component" value="Unassembled WGS sequence"/>
</dbReference>
<proteinExistence type="predicted"/>
<protein>
    <submittedName>
        <fullName evidence="2">Uncharacterized protein</fullName>
    </submittedName>
</protein>
<keyword evidence="1" id="KW-1133">Transmembrane helix</keyword>
<feature type="transmembrane region" description="Helical" evidence="1">
    <location>
        <begin position="89"/>
        <end position="112"/>
    </location>
</feature>
<gene>
    <name evidence="2" type="ORF">D3H55_20415</name>
</gene>
<evidence type="ECO:0000313" key="3">
    <source>
        <dbReference type="Proteomes" id="UP000265801"/>
    </source>
</evidence>